<gene>
    <name evidence="1" type="ORF">S03H2_42574</name>
</gene>
<dbReference type="EMBL" id="BARU01026514">
    <property type="protein sequence ID" value="GAH76276.1"/>
    <property type="molecule type" value="Genomic_DNA"/>
</dbReference>
<reference evidence="1" key="1">
    <citation type="journal article" date="2014" name="Front. Microbiol.">
        <title>High frequency of phylogenetically diverse reductive dehalogenase-homologous genes in deep subseafloor sedimentary metagenomes.</title>
        <authorList>
            <person name="Kawai M."/>
            <person name="Futagami T."/>
            <person name="Toyoda A."/>
            <person name="Takaki Y."/>
            <person name="Nishi S."/>
            <person name="Hori S."/>
            <person name="Arai W."/>
            <person name="Tsubouchi T."/>
            <person name="Morono Y."/>
            <person name="Uchiyama I."/>
            <person name="Ito T."/>
            <person name="Fujiyama A."/>
            <person name="Inagaki F."/>
            <person name="Takami H."/>
        </authorList>
    </citation>
    <scope>NUCLEOTIDE SEQUENCE</scope>
    <source>
        <strain evidence="1">Expedition CK06-06</strain>
    </source>
</reference>
<organism evidence="1">
    <name type="scientific">marine sediment metagenome</name>
    <dbReference type="NCBI Taxonomy" id="412755"/>
    <lineage>
        <taxon>unclassified sequences</taxon>
        <taxon>metagenomes</taxon>
        <taxon>ecological metagenomes</taxon>
    </lineage>
</organism>
<dbReference type="AlphaFoldDB" id="X1I1I9"/>
<feature type="non-terminal residue" evidence="1">
    <location>
        <position position="1"/>
    </location>
</feature>
<protein>
    <submittedName>
        <fullName evidence="1">Uncharacterized protein</fullName>
    </submittedName>
</protein>
<proteinExistence type="predicted"/>
<accession>X1I1I9</accession>
<name>X1I1I9_9ZZZZ</name>
<evidence type="ECO:0000313" key="1">
    <source>
        <dbReference type="EMBL" id="GAH76276.1"/>
    </source>
</evidence>
<sequence length="98" mass="11795">VILPPQKYMNDIHNLLVSKDRLWVVTSTRDKEKRILIDVYNFKGRYIDNFYLKFPENLVRRYQGDTAMYVLGDYLYTLEKDVKGFYSIKKYKIEDPSS</sequence>
<comment type="caution">
    <text evidence="1">The sequence shown here is derived from an EMBL/GenBank/DDBJ whole genome shotgun (WGS) entry which is preliminary data.</text>
</comment>